<protein>
    <submittedName>
        <fullName evidence="4">Uncharacterized protein</fullName>
    </submittedName>
</protein>
<gene>
    <name evidence="4" type="ORF">OSTLU_26831</name>
</gene>
<dbReference type="InterPro" id="IPR036770">
    <property type="entry name" value="Ankyrin_rpt-contain_sf"/>
</dbReference>
<dbReference type="OrthoDB" id="10261556at2759"/>
<dbReference type="HOGENOM" id="CLU_907313_0_0_1"/>
<reference evidence="4 5" key="1">
    <citation type="journal article" date="2007" name="Proc. Natl. Acad. Sci. U.S.A.">
        <title>The tiny eukaryote Ostreococcus provides genomic insights into the paradox of plankton speciation.</title>
        <authorList>
            <person name="Palenik B."/>
            <person name="Grimwood J."/>
            <person name="Aerts A."/>
            <person name="Rouze P."/>
            <person name="Salamov A."/>
            <person name="Putnam N."/>
            <person name="Dupont C."/>
            <person name="Jorgensen R."/>
            <person name="Derelle E."/>
            <person name="Rombauts S."/>
            <person name="Zhou K."/>
            <person name="Otillar R."/>
            <person name="Merchant S.S."/>
            <person name="Podell S."/>
            <person name="Gaasterland T."/>
            <person name="Napoli C."/>
            <person name="Gendler K."/>
            <person name="Manuell A."/>
            <person name="Tai V."/>
            <person name="Vallon O."/>
            <person name="Piganeau G."/>
            <person name="Jancek S."/>
            <person name="Heijde M."/>
            <person name="Jabbari K."/>
            <person name="Bowler C."/>
            <person name="Lohr M."/>
            <person name="Robbens S."/>
            <person name="Werner G."/>
            <person name="Dubchak I."/>
            <person name="Pazour G.J."/>
            <person name="Ren Q."/>
            <person name="Paulsen I."/>
            <person name="Delwiche C."/>
            <person name="Schmutz J."/>
            <person name="Rokhsar D."/>
            <person name="Van de Peer Y."/>
            <person name="Moreau H."/>
            <person name="Grigoriev I.V."/>
        </authorList>
    </citation>
    <scope>NUCLEOTIDE SEQUENCE [LARGE SCALE GENOMIC DNA]</scope>
    <source>
        <strain evidence="4 5">CCE9901</strain>
    </source>
</reference>
<evidence type="ECO:0000313" key="4">
    <source>
        <dbReference type="EMBL" id="ABO99096.1"/>
    </source>
</evidence>
<dbReference type="EMBL" id="CP000592">
    <property type="protein sequence ID" value="ABO99096.1"/>
    <property type="molecule type" value="Genomic_DNA"/>
</dbReference>
<dbReference type="PANTHER" id="PTHR24171">
    <property type="entry name" value="ANKYRIN REPEAT DOMAIN-CONTAINING PROTEIN 39-RELATED"/>
    <property type="match status" value="1"/>
</dbReference>
<evidence type="ECO:0000256" key="3">
    <source>
        <dbReference type="PROSITE-ProRule" id="PRU00023"/>
    </source>
</evidence>
<dbReference type="STRING" id="436017.A4S5N9"/>
<name>A4S5N9_OSTLU</name>
<feature type="repeat" description="ANK" evidence="3">
    <location>
        <begin position="86"/>
        <end position="118"/>
    </location>
</feature>
<evidence type="ECO:0000313" key="5">
    <source>
        <dbReference type="Proteomes" id="UP000001568"/>
    </source>
</evidence>
<dbReference type="Proteomes" id="UP000001568">
    <property type="component" value="Chromosome 12"/>
</dbReference>
<dbReference type="PROSITE" id="PS50297">
    <property type="entry name" value="ANK_REP_REGION"/>
    <property type="match status" value="1"/>
</dbReference>
<keyword evidence="1" id="KW-0677">Repeat</keyword>
<dbReference type="KEGG" id="olu:OSTLU_26831"/>
<dbReference type="Gene3D" id="1.25.40.20">
    <property type="entry name" value="Ankyrin repeat-containing domain"/>
    <property type="match status" value="1"/>
</dbReference>
<dbReference type="InterPro" id="IPR002110">
    <property type="entry name" value="Ankyrin_rpt"/>
</dbReference>
<dbReference type="PANTHER" id="PTHR24171:SF9">
    <property type="entry name" value="ANKYRIN REPEAT DOMAIN-CONTAINING PROTEIN 39"/>
    <property type="match status" value="1"/>
</dbReference>
<dbReference type="eggNOG" id="ENOG502S3QK">
    <property type="taxonomic scope" value="Eukaryota"/>
</dbReference>
<organism evidence="4 5">
    <name type="scientific">Ostreococcus lucimarinus (strain CCE9901)</name>
    <dbReference type="NCBI Taxonomy" id="436017"/>
    <lineage>
        <taxon>Eukaryota</taxon>
        <taxon>Viridiplantae</taxon>
        <taxon>Chlorophyta</taxon>
        <taxon>Mamiellophyceae</taxon>
        <taxon>Mamiellales</taxon>
        <taxon>Bathycoccaceae</taxon>
        <taxon>Ostreococcus</taxon>
    </lineage>
</organism>
<dbReference type="PROSITE" id="PS50088">
    <property type="entry name" value="ANK_REPEAT"/>
    <property type="match status" value="2"/>
</dbReference>
<dbReference type="Pfam" id="PF12796">
    <property type="entry name" value="Ank_2"/>
    <property type="match status" value="1"/>
</dbReference>
<evidence type="ECO:0000256" key="1">
    <source>
        <dbReference type="ARBA" id="ARBA00022737"/>
    </source>
</evidence>
<feature type="repeat" description="ANK" evidence="3">
    <location>
        <begin position="49"/>
        <end position="81"/>
    </location>
</feature>
<dbReference type="RefSeq" id="XP_001420803.1">
    <property type="nucleotide sequence ID" value="XM_001420766.1"/>
</dbReference>
<proteinExistence type="predicted"/>
<dbReference type="SMART" id="SM00248">
    <property type="entry name" value="ANK"/>
    <property type="match status" value="2"/>
</dbReference>
<dbReference type="SUPFAM" id="SSF48403">
    <property type="entry name" value="Ankyrin repeat"/>
    <property type="match status" value="1"/>
</dbReference>
<dbReference type="AlphaFoldDB" id="A4S5N9"/>
<keyword evidence="2 3" id="KW-0040">ANK repeat</keyword>
<dbReference type="PRINTS" id="PR01415">
    <property type="entry name" value="ANKYRIN"/>
</dbReference>
<dbReference type="Gramene" id="ABO99096">
    <property type="protein sequence ID" value="ABO99096"/>
    <property type="gene ID" value="OSTLU_26831"/>
</dbReference>
<evidence type="ECO:0000256" key="2">
    <source>
        <dbReference type="ARBA" id="ARBA00023043"/>
    </source>
</evidence>
<keyword evidence="5" id="KW-1185">Reference proteome</keyword>
<accession>A4S5N9</accession>
<sequence>MPIVARARRAEACVPQRLLVADDVDGLREWLDARPEGDDELLARRAARSGKAPLHLAAWRGSLDVVKCVLERGGAIDQISTGRHNYGKTAVFYATTRCRDDVVLYLLQRGAKVKIVNNKGQSVRSLALSHCERATIEAIEEAERRETTWWNFRASHSDGLKYGDLDERFFPDEVANEPARGVSTRESRRGNFSRLNKGVSWDNPDGIDRSLERKAAAKQKREKDAETAWEEFGTLLRDQRLSKDVESDAMVELVAKILRAETAIAVSGEKPDVSSRAAETLAGVADDDGNLSILRALRRRVELRVGF</sequence>
<dbReference type="GeneID" id="5004762"/>